<reference evidence="3" key="1">
    <citation type="submission" date="2023-04" db="EMBL/GenBank/DDBJ databases">
        <title>Phytophthora lilii NBRC 32176.</title>
        <authorList>
            <person name="Ichikawa N."/>
            <person name="Sato H."/>
            <person name="Tonouchi N."/>
        </authorList>
    </citation>
    <scope>NUCLEOTIDE SEQUENCE</scope>
    <source>
        <strain evidence="3">NBRC 32176</strain>
    </source>
</reference>
<feature type="region of interest" description="Disordered" evidence="1">
    <location>
        <begin position="170"/>
        <end position="239"/>
    </location>
</feature>
<organism evidence="3 4">
    <name type="scientific">Phytophthora lilii</name>
    <dbReference type="NCBI Taxonomy" id="2077276"/>
    <lineage>
        <taxon>Eukaryota</taxon>
        <taxon>Sar</taxon>
        <taxon>Stramenopiles</taxon>
        <taxon>Oomycota</taxon>
        <taxon>Peronosporomycetes</taxon>
        <taxon>Peronosporales</taxon>
        <taxon>Peronosporaceae</taxon>
        <taxon>Phytophthora</taxon>
    </lineage>
</organism>
<keyword evidence="4" id="KW-1185">Reference proteome</keyword>
<feature type="signal peptide" evidence="2">
    <location>
        <begin position="1"/>
        <end position="22"/>
    </location>
</feature>
<dbReference type="AlphaFoldDB" id="A0A9W6XCX2"/>
<dbReference type="Proteomes" id="UP001165083">
    <property type="component" value="Unassembled WGS sequence"/>
</dbReference>
<evidence type="ECO:0000256" key="2">
    <source>
        <dbReference type="SAM" id="SignalP"/>
    </source>
</evidence>
<name>A0A9W6XCX2_9STRA</name>
<evidence type="ECO:0000256" key="1">
    <source>
        <dbReference type="SAM" id="MobiDB-lite"/>
    </source>
</evidence>
<feature type="chain" id="PRO_5040776630" evidence="2">
    <location>
        <begin position="23"/>
        <end position="239"/>
    </location>
</feature>
<protein>
    <submittedName>
        <fullName evidence="3">Unnamed protein product</fullName>
    </submittedName>
</protein>
<gene>
    <name evidence="3" type="ORF">Plil01_001525600</name>
</gene>
<evidence type="ECO:0000313" key="3">
    <source>
        <dbReference type="EMBL" id="GMF35992.1"/>
    </source>
</evidence>
<sequence length="239" mass="25107">MLQQLAFAAAIVHASAVSQVAAHGNLIVPPPTGDSDHVFYFGGPAGSIDMPEMVGTAPYGETYGKDISKCGNTEKNGKPQPVPSDGYALHDNLGSSHTGPCAIWCDDTRVFHDTNCASKFAGQAPARIPIDMSTCQSSSELVFYWLALHVQPWQVYINCVALDGSCAGPTNSNSTIPTEDSESESTEASVAAEASEDEEVTDVPATTETPTVTTAPKTKMPAATTAPSTSSSKCLRRHK</sequence>
<keyword evidence="2" id="KW-0732">Signal</keyword>
<feature type="compositionally biased region" description="Low complexity" evidence="1">
    <location>
        <begin position="202"/>
        <end position="233"/>
    </location>
</feature>
<dbReference type="EMBL" id="BSXW01001341">
    <property type="protein sequence ID" value="GMF35992.1"/>
    <property type="molecule type" value="Genomic_DNA"/>
</dbReference>
<dbReference type="OrthoDB" id="121828at2759"/>
<proteinExistence type="predicted"/>
<evidence type="ECO:0000313" key="4">
    <source>
        <dbReference type="Proteomes" id="UP001165083"/>
    </source>
</evidence>
<accession>A0A9W6XCX2</accession>
<comment type="caution">
    <text evidence="3">The sequence shown here is derived from an EMBL/GenBank/DDBJ whole genome shotgun (WGS) entry which is preliminary data.</text>
</comment>